<dbReference type="EMBL" id="JPRD01000028">
    <property type="protein sequence ID" value="KIF51878.1"/>
    <property type="molecule type" value="Genomic_DNA"/>
</dbReference>
<evidence type="ECO:0000313" key="3">
    <source>
        <dbReference type="Proteomes" id="UP000031586"/>
    </source>
</evidence>
<keyword evidence="2" id="KW-0067">ATP-binding</keyword>
<keyword evidence="2" id="KW-0547">Nucleotide-binding</keyword>
<gene>
    <name evidence="2" type="ORF">H735_17135</name>
</gene>
<dbReference type="InterPro" id="IPR038727">
    <property type="entry name" value="NadR/Ttd14_AAA_dom"/>
</dbReference>
<dbReference type="Pfam" id="PF13521">
    <property type="entry name" value="AAA_28"/>
    <property type="match status" value="1"/>
</dbReference>
<dbReference type="InterPro" id="IPR027417">
    <property type="entry name" value="P-loop_NTPase"/>
</dbReference>
<dbReference type="PATRIC" id="fig|1229493.5.peg.2578"/>
<dbReference type="GO" id="GO:0005524">
    <property type="term" value="F:ATP binding"/>
    <property type="evidence" value="ECO:0007669"/>
    <property type="project" value="UniProtKB-KW"/>
</dbReference>
<feature type="domain" description="NadR/Ttd14 AAA" evidence="1">
    <location>
        <begin position="5"/>
        <end position="168"/>
    </location>
</feature>
<accession>A0A0C1VPX1</accession>
<dbReference type="RefSeq" id="WP_020197339.1">
    <property type="nucleotide sequence ID" value="NZ_BAOH01000112.1"/>
</dbReference>
<evidence type="ECO:0000259" key="1">
    <source>
        <dbReference type="Pfam" id="PF13521"/>
    </source>
</evidence>
<dbReference type="Gene3D" id="3.40.50.300">
    <property type="entry name" value="P-loop containing nucleotide triphosphate hydrolases"/>
    <property type="match status" value="1"/>
</dbReference>
<sequence>MNNLIVFTGGPGAGKTSVIEKLIELGYACAPEVGRKVIKQQVALDGDALPWKDKIAFRDEMVREEKKHHQAFEQLNELVFFDRCIVDSYGYSQLENLPIPQALMDTCQHIRYANSVFIFPPWEAIFANDEERKQDFAEAVRTYQSMVAAYHQYGYELIEVPTMSVEQRVDFILERLKDRQLL</sequence>
<name>A0A0C1VPX1_9VIBR</name>
<proteinExistence type="predicted"/>
<reference evidence="2 3" key="1">
    <citation type="submission" date="2014-07" db="EMBL/GenBank/DDBJ databases">
        <title>Unique and conserved regions in Vibrio harveyi and related species in comparison with the shrimp pathogen Vibrio harveyi CAIM 1792.</title>
        <authorList>
            <person name="Espinoza-Valles I."/>
            <person name="Vora G."/>
            <person name="Leekitcharoenphon P."/>
            <person name="Ussery D."/>
            <person name="Hoj L."/>
            <person name="Gomez-Gil B."/>
        </authorList>
    </citation>
    <scope>NUCLEOTIDE SEQUENCE [LARGE SCALE GENOMIC DNA]</scope>
    <source>
        <strain evidence="3">CAIM 1854 / LMG 25443</strain>
    </source>
</reference>
<evidence type="ECO:0000313" key="2">
    <source>
        <dbReference type="EMBL" id="KIF51878.1"/>
    </source>
</evidence>
<comment type="caution">
    <text evidence="2">The sequence shown here is derived from an EMBL/GenBank/DDBJ whole genome shotgun (WGS) entry which is preliminary data.</text>
</comment>
<protein>
    <submittedName>
        <fullName evidence="2">ATP-binding protein</fullName>
    </submittedName>
</protein>
<dbReference type="SUPFAM" id="SSF52540">
    <property type="entry name" value="P-loop containing nucleoside triphosphate hydrolases"/>
    <property type="match status" value="1"/>
</dbReference>
<dbReference type="Proteomes" id="UP000031586">
    <property type="component" value="Unassembled WGS sequence"/>
</dbReference>
<dbReference type="AlphaFoldDB" id="A0A0C1VPX1"/>
<organism evidence="2 3">
    <name type="scientific">Vibrio owensii CAIM 1854 = LMG 25443</name>
    <dbReference type="NCBI Taxonomy" id="1229493"/>
    <lineage>
        <taxon>Bacteria</taxon>
        <taxon>Pseudomonadati</taxon>
        <taxon>Pseudomonadota</taxon>
        <taxon>Gammaproteobacteria</taxon>
        <taxon>Vibrionales</taxon>
        <taxon>Vibrionaceae</taxon>
        <taxon>Vibrio</taxon>
    </lineage>
</organism>